<comment type="function">
    <text evidence="8">Required for normal mitochondrial ribosome function and mitochondrial translation. May play a role in ribosome biogenesis by preventing premature association of the 28S and 39S ribosomal subunits. Interacts with mitochondrial ribosomal protein uL14m (MRPL14), probably blocking formation of intersubunit bridge B8, preventing association of the 28S and 39S ribosomal subunits. Addition to isolated mitochondrial ribosomal subunits partially inhibits translation, probably by interfering with the association of the 28S and 39S ribosomal subunits and the formation of functional ribosomes. May also participate in the assembly and/or regulation of the stability of the large subunit of the mitochondrial ribosome. May function as a ribosomal silencing factor.</text>
</comment>
<dbReference type="SUPFAM" id="SSF81301">
    <property type="entry name" value="Nucleotidyltransferase"/>
    <property type="match status" value="1"/>
</dbReference>
<keyword evidence="13" id="KW-1185">Reference proteome</keyword>
<keyword evidence="4" id="KW-0963">Cytoplasm</keyword>
<feature type="compositionally biased region" description="Acidic residues" evidence="10">
    <location>
        <begin position="864"/>
        <end position="879"/>
    </location>
</feature>
<dbReference type="InterPro" id="IPR025986">
    <property type="entry name" value="RPAP3-like_C"/>
</dbReference>
<dbReference type="SUPFAM" id="SSF48452">
    <property type="entry name" value="TPR-like"/>
    <property type="match status" value="4"/>
</dbReference>
<evidence type="ECO:0000256" key="2">
    <source>
        <dbReference type="ARBA" id="ARBA00004496"/>
    </source>
</evidence>
<evidence type="ECO:0000256" key="5">
    <source>
        <dbReference type="ARBA" id="ARBA00022737"/>
    </source>
</evidence>
<dbReference type="InterPro" id="IPR043519">
    <property type="entry name" value="NT_sf"/>
</dbReference>
<keyword evidence="7" id="KW-0496">Mitochondrion</keyword>
<dbReference type="NCBIfam" id="TIGR00090">
    <property type="entry name" value="rsfS_iojap_ybeB"/>
    <property type="match status" value="1"/>
</dbReference>
<proteinExistence type="inferred from homology"/>
<protein>
    <recommendedName>
        <fullName evidence="9">Mitochondrial assembly of ribosomal large subunit protein 1</fullName>
    </recommendedName>
</protein>
<dbReference type="Pfam" id="PF02410">
    <property type="entry name" value="RsfS"/>
    <property type="match status" value="1"/>
</dbReference>
<sequence>MSVEGVSSLLMKSSPGRSHTIPLEHLDYSYIQHCQDLKYLEKILNVLRSGTEGTYPQLTDFCEKRIETLEPRHRALRKDTFPATAASFSTDEWKHITDDLQTWQREITEREQQLMQSPTFNLDTLPPVRNFTLQRPPNTTATASSKRCAVPRAYSDWDRFDVDKECAKIDEDINSNDAPAVIKSAHTNITHHIDTSVLTQQEKCVLATREKEKGNEAFRARDWDEAVVYYTRSLDILPTVAGFNNRAQAEIKLQRWTDALKDCDAVLNIERHNYKALLRRATVSKHLGKLQEAHDDITSVLHSEPHNVTAQKLLQEVNEKINTELPHKSCPPKQPRNGKKLLIEEVDEEKDEETNGETDAESERVDKYPETEEQMDGETARQAEIKVDGEIERQTERWTDGVKQCVDTAAVKLEGNDLYRKGQYGEAAEKYTHSITTLTRLGVYSKDDMFVLYCNRAACFLKMGQCSECVSDCCRALHLKPYSVKALLRRAMAFEALEMFRLAYVDYRTVQQINNSHIVQQHVNRLTKVLMELDGPDWRTKLPELPFVPMSIRHDCTETLPTSQTTPITHPVPTMKTPPNTGTPPTMKISPTRQCAPTVEVLVHTETPPTGGPSQTRRCINIAEVERDVTDEDGDEGIDDKDEDGAAAAADEIDVNYVKTSGLANRCAVPPANNDWDRFDVDKECAKIDEDINTNDAPAVIKSAHTNITHHIDTSALTQQEKCVLATREKEKGNEAFRARDWDEAVVYYTRSLDILPTVAGFNNRAHAEIKLQRWTDALKDCDAVLNIERHNYKALLRRATAYKHLGKLQEAHDDITSVLHSEPHNVTAQKLLQEVNEKINTELPHKSCPPKQPRNGKKLLIEEVGEEKDEETNGETDAESERVDKYPETEEQMDGETTRQAEVKVDGEIERQTERWTDGVKQCVDTAAVKLEGNDLYRKGQYGEAAEKYTHSITTLTRLGVYSKDDMFVLYCNRAACFLKMGQCSECVSDCCRALHLKPYSVKALLRRAMAFEALENFRLAYVDYRTVQQINNSHIVQQHVNRLTKVLMELDGPDWRTKLPELPFVPMSIQHDCTETLPTSQTTPITHPVPTMKTPPNTGTPPTMKISPTRQCPPTVEVLVHTETPPTGGPSQIRRCIKIAEVESDVTDEDEDGDKGIADKDKGGAAAATDEIDVNYIKTSCLASVLEFRQALKVARCRGDLVACAQLLRSVSPQTLPQYISLHLDTDTLSFIIHTLHKHILTTEPGLVYRLLTHLHTIDRFTVVLMLMDSDEKRQITQLFECLRAVESDELTHENINSLAKKASGLHTFINTHNAAHYSPYPRRARALSRTLFRTTDGSDAELTARASYTPERHQHGGAVFNLDVLVSLLREENGLDICVIRVPDELKYTEYFIVVSGSSTRHLRAMSQYAIKVYKFLRRDSDPHSHIEGQDCDDWMCIDFGSMVVHFMLPETREKFQLEMLWTLRSYEQLTNNTPPHTLPPDFILTHTHTHTH</sequence>
<comment type="similarity">
    <text evidence="3">Belongs to the Iojap/RsfS family.</text>
</comment>
<feature type="compositionally biased region" description="Polar residues" evidence="10">
    <location>
        <begin position="1096"/>
        <end position="1110"/>
    </location>
</feature>
<dbReference type="EMBL" id="JAVHJS010000006">
    <property type="protein sequence ID" value="KAK2855295.1"/>
    <property type="molecule type" value="Genomic_DNA"/>
</dbReference>
<dbReference type="PANTHER" id="PTHR45984">
    <property type="entry name" value="RNA (RNA) POLYMERASE II ASSOCIATED PROTEIN HOMOLOG"/>
    <property type="match status" value="1"/>
</dbReference>
<feature type="domain" description="RNA-polymerase II-associated protein 3-like C-terminal" evidence="11">
    <location>
        <begin position="1186"/>
        <end position="1275"/>
    </location>
</feature>
<evidence type="ECO:0000256" key="10">
    <source>
        <dbReference type="SAM" id="MobiDB-lite"/>
    </source>
</evidence>
<feature type="compositionally biased region" description="Polar residues" evidence="10">
    <location>
        <begin position="577"/>
        <end position="590"/>
    </location>
</feature>
<dbReference type="GO" id="GO:0005739">
    <property type="term" value="C:mitochondrion"/>
    <property type="evidence" value="ECO:0007669"/>
    <property type="project" value="UniProtKB-SubCell"/>
</dbReference>
<evidence type="ECO:0000256" key="7">
    <source>
        <dbReference type="ARBA" id="ARBA00023128"/>
    </source>
</evidence>
<dbReference type="InterPro" id="IPR019734">
    <property type="entry name" value="TPR_rpt"/>
</dbReference>
<dbReference type="InterPro" id="IPR011990">
    <property type="entry name" value="TPR-like_helical_dom_sf"/>
</dbReference>
<evidence type="ECO:0000313" key="13">
    <source>
        <dbReference type="Proteomes" id="UP001187315"/>
    </source>
</evidence>
<dbReference type="InterPro" id="IPR051982">
    <property type="entry name" value="CiliaryAsmbly_MitoImport"/>
</dbReference>
<name>A0AA88NGT4_TACVA</name>
<dbReference type="FunFam" id="3.30.460.10:FF:000018">
    <property type="entry name" value="Mitochondrial assembly of ribosomal large subunit 1"/>
    <property type="match status" value="1"/>
</dbReference>
<evidence type="ECO:0000256" key="6">
    <source>
        <dbReference type="ARBA" id="ARBA00022803"/>
    </source>
</evidence>
<keyword evidence="5" id="KW-0677">Repeat</keyword>
<evidence type="ECO:0000259" key="11">
    <source>
        <dbReference type="Pfam" id="PF13877"/>
    </source>
</evidence>
<feature type="region of interest" description="Disordered" evidence="10">
    <location>
        <begin position="562"/>
        <end position="590"/>
    </location>
</feature>
<feature type="compositionally biased region" description="Basic and acidic residues" evidence="10">
    <location>
        <begin position="361"/>
        <end position="370"/>
    </location>
</feature>
<evidence type="ECO:0000256" key="4">
    <source>
        <dbReference type="ARBA" id="ARBA00022490"/>
    </source>
</evidence>
<gene>
    <name evidence="12" type="ORF">Q7C36_007164</name>
</gene>
<evidence type="ECO:0000256" key="9">
    <source>
        <dbReference type="ARBA" id="ARBA00073331"/>
    </source>
</evidence>
<dbReference type="Pfam" id="PF13877">
    <property type="entry name" value="RPAP3_C"/>
    <property type="match status" value="1"/>
</dbReference>
<dbReference type="HAMAP" id="MF_01477">
    <property type="entry name" value="Iojap_RsfS"/>
    <property type="match status" value="1"/>
</dbReference>
<dbReference type="GO" id="GO:0006626">
    <property type="term" value="P:protein targeting to mitochondrion"/>
    <property type="evidence" value="ECO:0007669"/>
    <property type="project" value="TreeGrafter"/>
</dbReference>
<comment type="caution">
    <text evidence="12">The sequence shown here is derived from an EMBL/GenBank/DDBJ whole genome shotgun (WGS) entry which is preliminary data.</text>
</comment>
<feature type="compositionally biased region" description="Acidic residues" evidence="10">
    <location>
        <begin position="344"/>
        <end position="360"/>
    </location>
</feature>
<evidence type="ECO:0000256" key="8">
    <source>
        <dbReference type="ARBA" id="ARBA00053669"/>
    </source>
</evidence>
<reference evidence="12" key="1">
    <citation type="submission" date="2023-08" db="EMBL/GenBank/DDBJ databases">
        <title>Pelteobagrus vachellii genome.</title>
        <authorList>
            <person name="Liu H."/>
        </authorList>
    </citation>
    <scope>NUCLEOTIDE SEQUENCE</scope>
    <source>
        <strain evidence="12">PRFRI_2022a</strain>
        <tissue evidence="12">Muscle</tissue>
    </source>
</reference>
<evidence type="ECO:0000256" key="3">
    <source>
        <dbReference type="ARBA" id="ARBA00010574"/>
    </source>
</evidence>
<evidence type="ECO:0000313" key="12">
    <source>
        <dbReference type="EMBL" id="KAK2855295.1"/>
    </source>
</evidence>
<feature type="compositionally biased region" description="Basic and acidic residues" evidence="10">
    <location>
        <begin position="880"/>
        <end position="889"/>
    </location>
</feature>
<dbReference type="Gene3D" id="3.30.460.10">
    <property type="entry name" value="Beta Polymerase, domain 2"/>
    <property type="match status" value="1"/>
</dbReference>
<dbReference type="Proteomes" id="UP001187315">
    <property type="component" value="Unassembled WGS sequence"/>
</dbReference>
<dbReference type="InterPro" id="IPR004394">
    <property type="entry name" value="Iojap/RsfS/C7orf30"/>
</dbReference>
<comment type="subcellular location">
    <subcellularLocation>
        <location evidence="2">Cytoplasm</location>
    </subcellularLocation>
    <subcellularLocation>
        <location evidence="1">Mitochondrion</location>
    </subcellularLocation>
</comment>
<feature type="region of interest" description="Disordered" evidence="10">
    <location>
        <begin position="1080"/>
        <end position="1110"/>
    </location>
</feature>
<dbReference type="Gene3D" id="1.25.40.10">
    <property type="entry name" value="Tetratricopeptide repeat domain"/>
    <property type="match status" value="4"/>
</dbReference>
<evidence type="ECO:0000256" key="1">
    <source>
        <dbReference type="ARBA" id="ARBA00004173"/>
    </source>
</evidence>
<dbReference type="GO" id="GO:0005829">
    <property type="term" value="C:cytosol"/>
    <property type="evidence" value="ECO:0007669"/>
    <property type="project" value="TreeGrafter"/>
</dbReference>
<dbReference type="PANTHER" id="PTHR45984:SF1">
    <property type="entry name" value="SPAG1 AXONEMAL DYNEIN ASSEMBLY FACTOR"/>
    <property type="match status" value="1"/>
</dbReference>
<dbReference type="GO" id="GO:0031072">
    <property type="term" value="F:heat shock protein binding"/>
    <property type="evidence" value="ECO:0007669"/>
    <property type="project" value="TreeGrafter"/>
</dbReference>
<accession>A0AA88NGT4</accession>
<organism evidence="12 13">
    <name type="scientific">Tachysurus vachellii</name>
    <name type="common">Darkbarbel catfish</name>
    <name type="synonym">Pelteobagrus vachellii</name>
    <dbReference type="NCBI Taxonomy" id="175792"/>
    <lineage>
        <taxon>Eukaryota</taxon>
        <taxon>Metazoa</taxon>
        <taxon>Chordata</taxon>
        <taxon>Craniata</taxon>
        <taxon>Vertebrata</taxon>
        <taxon>Euteleostomi</taxon>
        <taxon>Actinopterygii</taxon>
        <taxon>Neopterygii</taxon>
        <taxon>Teleostei</taxon>
        <taxon>Ostariophysi</taxon>
        <taxon>Siluriformes</taxon>
        <taxon>Bagridae</taxon>
        <taxon>Tachysurus</taxon>
    </lineage>
</organism>
<feature type="region of interest" description="Disordered" evidence="10">
    <location>
        <begin position="862"/>
        <end position="901"/>
    </location>
</feature>
<dbReference type="SMART" id="SM00028">
    <property type="entry name" value="TPR"/>
    <property type="match status" value="12"/>
</dbReference>
<keyword evidence="6" id="KW-0802">TPR repeat</keyword>
<feature type="region of interest" description="Disordered" evidence="10">
    <location>
        <begin position="323"/>
        <end position="379"/>
    </location>
</feature>